<gene>
    <name evidence="1" type="ORF">BYL167_LOCUS75497</name>
</gene>
<reference evidence="1" key="1">
    <citation type="submission" date="2021-02" db="EMBL/GenBank/DDBJ databases">
        <authorList>
            <person name="Nowell W R."/>
        </authorList>
    </citation>
    <scope>NUCLEOTIDE SEQUENCE</scope>
</reference>
<organism evidence="1 2">
    <name type="scientific">Rotaria magnacalcarata</name>
    <dbReference type="NCBI Taxonomy" id="392030"/>
    <lineage>
        <taxon>Eukaryota</taxon>
        <taxon>Metazoa</taxon>
        <taxon>Spiralia</taxon>
        <taxon>Gnathifera</taxon>
        <taxon>Rotifera</taxon>
        <taxon>Eurotatoria</taxon>
        <taxon>Bdelloidea</taxon>
        <taxon>Philodinida</taxon>
        <taxon>Philodinidae</taxon>
        <taxon>Rotaria</taxon>
    </lineage>
</organism>
<dbReference type="GO" id="GO:0016887">
    <property type="term" value="F:ATP hydrolysis activity"/>
    <property type="evidence" value="ECO:0007669"/>
    <property type="project" value="InterPro"/>
</dbReference>
<evidence type="ECO:0000313" key="1">
    <source>
        <dbReference type="EMBL" id="CAF5164399.1"/>
    </source>
</evidence>
<dbReference type="PANTHER" id="PTHR22605:SF1">
    <property type="entry name" value="RZ-TYPE DOMAIN-CONTAINING PROTEIN"/>
    <property type="match status" value="1"/>
</dbReference>
<dbReference type="InterPro" id="IPR031248">
    <property type="entry name" value="RNF213"/>
</dbReference>
<name>A0A8S3GL29_9BILA</name>
<sequence length="156" mass="17923">RLLSEIEKSLLSSDYKHDILQSIWATFIGIAHENANDVAKEILMKLYEFVTSFLSEYPLIQPSTQLLNLLEKSFLPTVETSIGIFNEFLTQTSIKPLFYRLLLHPGITEEQIRDFMLPISKLAEQIPKIELVVFFDEVNTSSCLGLFKEMFMDGTL</sequence>
<proteinExistence type="predicted"/>
<dbReference type="Proteomes" id="UP000681967">
    <property type="component" value="Unassembled WGS sequence"/>
</dbReference>
<accession>A0A8S3GL29</accession>
<feature type="non-terminal residue" evidence="1">
    <location>
        <position position="156"/>
    </location>
</feature>
<comment type="caution">
    <text evidence="1">The sequence shown here is derived from an EMBL/GenBank/DDBJ whole genome shotgun (WGS) entry which is preliminary data.</text>
</comment>
<protein>
    <submittedName>
        <fullName evidence="1">Uncharacterized protein</fullName>
    </submittedName>
</protein>
<evidence type="ECO:0000313" key="2">
    <source>
        <dbReference type="Proteomes" id="UP000681967"/>
    </source>
</evidence>
<dbReference type="AlphaFoldDB" id="A0A8S3GL29"/>
<dbReference type="EMBL" id="CAJOBH010270395">
    <property type="protein sequence ID" value="CAF5164399.1"/>
    <property type="molecule type" value="Genomic_DNA"/>
</dbReference>
<feature type="non-terminal residue" evidence="1">
    <location>
        <position position="1"/>
    </location>
</feature>
<dbReference type="GO" id="GO:0004842">
    <property type="term" value="F:ubiquitin-protein transferase activity"/>
    <property type="evidence" value="ECO:0007669"/>
    <property type="project" value="InterPro"/>
</dbReference>
<dbReference type="PANTHER" id="PTHR22605">
    <property type="entry name" value="RZ-TYPE DOMAIN-CONTAINING PROTEIN"/>
    <property type="match status" value="1"/>
</dbReference>